<sequence length="80" mass="9104">MKLRTGFTLKFINLASCEVLIFLDLLLKASRTSWSHYKEELNAMLEHDVVPVSCSCITVSPTAKGFHHKVDFSIDMANFR</sequence>
<organism evidence="1">
    <name type="scientific">Solanum chacoense</name>
    <name type="common">Chaco potato</name>
    <dbReference type="NCBI Taxonomy" id="4108"/>
    <lineage>
        <taxon>Eukaryota</taxon>
        <taxon>Viridiplantae</taxon>
        <taxon>Streptophyta</taxon>
        <taxon>Embryophyta</taxon>
        <taxon>Tracheophyta</taxon>
        <taxon>Spermatophyta</taxon>
        <taxon>Magnoliopsida</taxon>
        <taxon>eudicotyledons</taxon>
        <taxon>Gunneridae</taxon>
        <taxon>Pentapetalae</taxon>
        <taxon>asterids</taxon>
        <taxon>lamiids</taxon>
        <taxon>Solanales</taxon>
        <taxon>Solanaceae</taxon>
        <taxon>Solanoideae</taxon>
        <taxon>Solaneae</taxon>
        <taxon>Solanum</taxon>
    </lineage>
</organism>
<protein>
    <submittedName>
        <fullName evidence="1">Putative ovule protein</fullName>
    </submittedName>
</protein>
<dbReference type="EMBL" id="GEDG01033640">
    <property type="protein sequence ID" value="JAP10153.1"/>
    <property type="molecule type" value="Transcribed_RNA"/>
</dbReference>
<dbReference type="AlphaFoldDB" id="A0A0V0GR38"/>
<reference evidence="1" key="1">
    <citation type="submission" date="2015-12" db="EMBL/GenBank/DDBJ databases">
        <title>Gene expression during late stages of embryo sac development: a critical building block for successful pollen-pistil interactions.</title>
        <authorList>
            <person name="Liu Y."/>
            <person name="Joly V."/>
            <person name="Sabar M."/>
            <person name="Matton D.P."/>
        </authorList>
    </citation>
    <scope>NUCLEOTIDE SEQUENCE</scope>
</reference>
<accession>A0A0V0GR38</accession>
<proteinExistence type="predicted"/>
<name>A0A0V0GR38_SOLCH</name>
<evidence type="ECO:0000313" key="1">
    <source>
        <dbReference type="EMBL" id="JAP10153.1"/>
    </source>
</evidence>